<evidence type="ECO:0000256" key="7">
    <source>
        <dbReference type="ARBA" id="ARBA00022927"/>
    </source>
</evidence>
<feature type="transmembrane region" description="Helical" evidence="13">
    <location>
        <begin position="111"/>
        <end position="130"/>
    </location>
</feature>
<evidence type="ECO:0000313" key="15">
    <source>
        <dbReference type="Proteomes" id="UP000001640"/>
    </source>
</evidence>
<dbReference type="GO" id="GO:0051028">
    <property type="term" value="P:mRNA transport"/>
    <property type="evidence" value="ECO:0007669"/>
    <property type="project" value="UniProtKB-KW"/>
</dbReference>
<dbReference type="GO" id="GO:0070762">
    <property type="term" value="C:nuclear pore transmembrane ring"/>
    <property type="evidence" value="ECO:0007669"/>
    <property type="project" value="EnsemblFungi"/>
</dbReference>
<dbReference type="AlphaFoldDB" id="G0VJB3"/>
<keyword evidence="6" id="KW-0509">mRNA transport</keyword>
<keyword evidence="12" id="KW-0539">Nucleus</keyword>
<keyword evidence="9" id="KW-0811">Translocation</keyword>
<evidence type="ECO:0000313" key="14">
    <source>
        <dbReference type="EMBL" id="CCC71592.1"/>
    </source>
</evidence>
<evidence type="ECO:0000256" key="2">
    <source>
        <dbReference type="ARBA" id="ARBA00004567"/>
    </source>
</evidence>
<dbReference type="InterPro" id="IPR019049">
    <property type="entry name" value="Nucleoporin_prot_Ndc1/Nup"/>
</dbReference>
<evidence type="ECO:0000256" key="6">
    <source>
        <dbReference type="ARBA" id="ARBA00022816"/>
    </source>
</evidence>
<dbReference type="FunCoup" id="G0VJB3">
    <property type="interactions" value="178"/>
</dbReference>
<keyword evidence="10" id="KW-0906">Nuclear pore complex</keyword>
<gene>
    <name evidence="14" type="primary">NCAS0H02820</name>
    <name evidence="14" type="ordered locus">NCAS_0H02820</name>
</gene>
<comment type="subcellular location">
    <subcellularLocation>
        <location evidence="1">Nucleus membrane</location>
        <topology evidence="1">Multi-pass membrane protein</topology>
    </subcellularLocation>
    <subcellularLocation>
        <location evidence="2">Nucleus</location>
        <location evidence="2">Nuclear pore complex</location>
    </subcellularLocation>
</comment>
<dbReference type="RefSeq" id="XP_003677939.1">
    <property type="nucleotide sequence ID" value="XM_003677891.1"/>
</dbReference>
<evidence type="ECO:0000256" key="12">
    <source>
        <dbReference type="ARBA" id="ARBA00023242"/>
    </source>
</evidence>
<feature type="transmembrane region" description="Helical" evidence="13">
    <location>
        <begin position="84"/>
        <end position="105"/>
    </location>
</feature>
<dbReference type="GO" id="GO:0006999">
    <property type="term" value="P:nuclear pore organization"/>
    <property type="evidence" value="ECO:0007669"/>
    <property type="project" value="EnsemblFungi"/>
</dbReference>
<dbReference type="PANTHER" id="PTHR13269">
    <property type="entry name" value="NUCLEOPORIN NDC1"/>
    <property type="match status" value="1"/>
</dbReference>
<accession>G0VJB3</accession>
<evidence type="ECO:0000256" key="11">
    <source>
        <dbReference type="ARBA" id="ARBA00023136"/>
    </source>
</evidence>
<dbReference type="GO" id="GO:0005816">
    <property type="term" value="C:spindle pole body"/>
    <property type="evidence" value="ECO:0007669"/>
    <property type="project" value="EnsemblFungi"/>
</dbReference>
<keyword evidence="11 13" id="KW-0472">Membrane</keyword>
<keyword evidence="5 13" id="KW-0812">Transmembrane</keyword>
<evidence type="ECO:0000256" key="5">
    <source>
        <dbReference type="ARBA" id="ARBA00022692"/>
    </source>
</evidence>
<dbReference type="GO" id="GO:0031965">
    <property type="term" value="C:nuclear membrane"/>
    <property type="evidence" value="ECO:0007669"/>
    <property type="project" value="UniProtKB-SubCell"/>
</dbReference>
<proteinExistence type="inferred from homology"/>
<evidence type="ECO:0000256" key="9">
    <source>
        <dbReference type="ARBA" id="ARBA00023010"/>
    </source>
</evidence>
<dbReference type="Pfam" id="PF09531">
    <property type="entry name" value="Ndc1_Nup"/>
    <property type="match status" value="1"/>
</dbReference>
<name>G0VJB3_NAUCA</name>
<dbReference type="PANTHER" id="PTHR13269:SF6">
    <property type="entry name" value="NUCLEOPORIN NDC1"/>
    <property type="match status" value="1"/>
</dbReference>
<dbReference type="GeneID" id="96905269"/>
<organism evidence="14 15">
    <name type="scientific">Naumovozyma castellii</name>
    <name type="common">Yeast</name>
    <name type="synonym">Saccharomyces castellii</name>
    <dbReference type="NCBI Taxonomy" id="27288"/>
    <lineage>
        <taxon>Eukaryota</taxon>
        <taxon>Fungi</taxon>
        <taxon>Dikarya</taxon>
        <taxon>Ascomycota</taxon>
        <taxon>Saccharomycotina</taxon>
        <taxon>Saccharomycetes</taxon>
        <taxon>Saccharomycetales</taxon>
        <taxon>Saccharomycetaceae</taxon>
        <taxon>Naumovozyma</taxon>
    </lineage>
</organism>
<feature type="transmembrane region" description="Helical" evidence="13">
    <location>
        <begin position="158"/>
        <end position="177"/>
    </location>
</feature>
<dbReference type="EMBL" id="HE576759">
    <property type="protein sequence ID" value="CCC71592.1"/>
    <property type="molecule type" value="Genomic_DNA"/>
</dbReference>
<feature type="transmembrane region" description="Helical" evidence="13">
    <location>
        <begin position="240"/>
        <end position="258"/>
    </location>
</feature>
<dbReference type="GO" id="GO:0030474">
    <property type="term" value="P:spindle pole body duplication"/>
    <property type="evidence" value="ECO:0007669"/>
    <property type="project" value="EnsemblFungi"/>
</dbReference>
<feature type="transmembrane region" description="Helical" evidence="13">
    <location>
        <begin position="264"/>
        <end position="285"/>
    </location>
</feature>
<dbReference type="InParanoid" id="G0VJB3"/>
<evidence type="ECO:0000256" key="1">
    <source>
        <dbReference type="ARBA" id="ARBA00004232"/>
    </source>
</evidence>
<evidence type="ECO:0000256" key="8">
    <source>
        <dbReference type="ARBA" id="ARBA00022989"/>
    </source>
</evidence>
<evidence type="ECO:0000256" key="4">
    <source>
        <dbReference type="ARBA" id="ARBA00022448"/>
    </source>
</evidence>
<feature type="transmembrane region" description="Helical" evidence="13">
    <location>
        <begin position="192"/>
        <end position="208"/>
    </location>
</feature>
<dbReference type="GO" id="GO:0106166">
    <property type="term" value="F:spindle pole body-nuclear membrane anchor activity"/>
    <property type="evidence" value="ECO:0007669"/>
    <property type="project" value="TreeGrafter"/>
</dbReference>
<dbReference type="GO" id="GO:0015031">
    <property type="term" value="P:protein transport"/>
    <property type="evidence" value="ECO:0007669"/>
    <property type="project" value="UniProtKB-KW"/>
</dbReference>
<dbReference type="eggNOG" id="ENOG502RZSR">
    <property type="taxonomic scope" value="Eukaryota"/>
</dbReference>
<dbReference type="OrthoDB" id="67850at2759"/>
<evidence type="ECO:0000256" key="13">
    <source>
        <dbReference type="SAM" id="Phobius"/>
    </source>
</evidence>
<dbReference type="HOGENOM" id="CLU_028040_0_0_1"/>
<dbReference type="GO" id="GO:0017056">
    <property type="term" value="F:structural constituent of nuclear pore"/>
    <property type="evidence" value="ECO:0007669"/>
    <property type="project" value="EnsemblFungi"/>
</dbReference>
<reference evidence="14 15" key="1">
    <citation type="journal article" date="2011" name="Proc. Natl. Acad. Sci. U.S.A.">
        <title>Evolutionary erosion of yeast sex chromosomes by mating-type switching accidents.</title>
        <authorList>
            <person name="Gordon J.L."/>
            <person name="Armisen D."/>
            <person name="Proux-Wera E."/>
            <person name="Oheigeartaigh S.S."/>
            <person name="Byrne K.P."/>
            <person name="Wolfe K.H."/>
        </authorList>
    </citation>
    <scope>NUCLEOTIDE SEQUENCE [LARGE SCALE GENOMIC DNA]</scope>
    <source>
        <strain evidence="15">ATCC 76901 / BCRC 22586 / CBS 4309 / NBRC 1992 / NRRL Y-12630</strain>
    </source>
</reference>
<keyword evidence="4" id="KW-0813">Transport</keyword>
<comment type="similarity">
    <text evidence="3">Belongs to the NDC1 family.</text>
</comment>
<evidence type="ECO:0000256" key="3">
    <source>
        <dbReference type="ARBA" id="ARBA00005760"/>
    </source>
</evidence>
<keyword evidence="15" id="KW-1185">Reference proteome</keyword>
<dbReference type="STRING" id="1064592.G0VJB3"/>
<evidence type="ECO:0008006" key="16">
    <source>
        <dbReference type="Google" id="ProtNLM"/>
    </source>
</evidence>
<protein>
    <recommendedName>
        <fullName evidence="16">Nucleoporin NDC1</fullName>
    </recommendedName>
</protein>
<evidence type="ECO:0000256" key="10">
    <source>
        <dbReference type="ARBA" id="ARBA00023132"/>
    </source>
</evidence>
<dbReference type="GO" id="GO:0070631">
    <property type="term" value="P:spindle pole body localization"/>
    <property type="evidence" value="ECO:0007669"/>
    <property type="project" value="TreeGrafter"/>
</dbReference>
<reference key="2">
    <citation type="submission" date="2011-08" db="EMBL/GenBank/DDBJ databases">
        <title>Genome sequence of Naumovozyma castellii.</title>
        <authorList>
            <person name="Gordon J.L."/>
            <person name="Armisen D."/>
            <person name="Proux-Wera E."/>
            <person name="OhEigeartaigh S.S."/>
            <person name="Byrne K.P."/>
            <person name="Wolfe K.H."/>
        </authorList>
    </citation>
    <scope>NUCLEOTIDE SEQUENCE</scope>
    <source>
        <strain>Type strain:CBS 4309</strain>
    </source>
</reference>
<dbReference type="OMA" id="AHMSIGC"/>
<keyword evidence="7" id="KW-0653">Protein transport</keyword>
<dbReference type="KEGG" id="ncs:NCAS_0H02820"/>
<dbReference type="Proteomes" id="UP000001640">
    <property type="component" value="Chromosome 8"/>
</dbReference>
<sequence length="667" mass="75558">MIFKISSNFRSSPMEEKNYKLANKMKDQCLLLTNSINNNISIGQDDQPTMLPQHRLSPMSSRYSYHTLFSDICKTRFNHLVTRLFLVAIIFETFMITILSCGYHITFENVLMLIPRFILLYSVSICIIIARKNYLHVKSLGYSNWGTQILGQLISIRFLVYQLIYSSCTFAIALALGDCFGLSQLSAQKNGLIYRLFVWILIPLIYNLQHSLLDNDKLSFAFESQVNLPQTYIADRTKKMVARAFMLAVVLTIFSPLVSSSFSSTHFIGFVATFKLMILSFWVMVNFQFINLAFDAHMSIGCLHKGKPISSLSKMPMETLLNGLSSKKAFTKLTAFQELCYRATSPDLSLRLPIYNSTSRKSVNENSNIWPDILRECLLVIQEDNESVTKYLNQVEVRNKSIFTRKEEPTYLDPRVSQQDIFGKSESGNMNTLVGGVASQPSNITRRVPIRDDNILLTPQRRNVGREIRSPSRFDENILTHETKLSLFLKDVSARIKATITIIFFPSATITTSSGTPIVETHLSLWDSWFASKGKVADKLVPLPVCHAESVISLMALLINAVDESPRGNVIASVGDVLKCLQRSVSVLGRFDEWDMENPKRKCRRSGLEEDSELDVVGILYNLSISAFLEVVIKFDGLLADISLDEDVVKLTNWVLDMVDSQFPARY</sequence>
<keyword evidence="8 13" id="KW-1133">Transmembrane helix</keyword>